<feature type="compositionally biased region" description="Basic and acidic residues" evidence="1">
    <location>
        <begin position="135"/>
        <end position="156"/>
    </location>
</feature>
<evidence type="ECO:0000313" key="3">
    <source>
        <dbReference type="EMBL" id="WMW81582.1"/>
    </source>
</evidence>
<sequence>MTKLTHDDQQIDPLIASSDPLSAALKDLPQPAPSADLDAAILAKIEAELEQEAIAKAQHSISKGVGETAVAVTTKPERKESLIQAWAMKFKQYWFFPVGAMAVLLASVGLQQVPSPMGTPSDAHPPVNMQIAKAEVKEDHSTSDQEADQARRDARQSSETSTKTPQEMTPQRQIVVRAQTELGRAKIASKSASISEAPIGILANNKIPATPPVAAAPPIEVKSDASSVIVHASRTRAAESVTTTETDQLSAVPQRVQITGSALRRADVESSQAALSLSKKQTEEAQVIYTIPKTELYVHKELMAATEPKPTSAPITQDAQEKLSISTNTMPAPPVPPQAMVAPMPVEPAKPIMAMVTTKDGAERQIMIDTIEEQLRKGNKRAAIQIWKQEREKNPSLELPSPLFDKLKEVERELSSGPKPKSKN</sequence>
<feature type="transmembrane region" description="Helical" evidence="2">
    <location>
        <begin position="93"/>
        <end position="110"/>
    </location>
</feature>
<dbReference type="EMBL" id="CP133720">
    <property type="protein sequence ID" value="WMW81582.1"/>
    <property type="molecule type" value="Genomic_DNA"/>
</dbReference>
<protein>
    <recommendedName>
        <fullName evidence="5">Anti sigma-E protein RseA N-terminal domain-containing protein</fullName>
    </recommendedName>
</protein>
<evidence type="ECO:0000256" key="2">
    <source>
        <dbReference type="SAM" id="Phobius"/>
    </source>
</evidence>
<keyword evidence="2" id="KW-0812">Transmembrane</keyword>
<gene>
    <name evidence="3" type="ORF">RF679_04685</name>
</gene>
<keyword evidence="2" id="KW-0472">Membrane</keyword>
<name>A0ABY9RMD6_9BURK</name>
<accession>A0ABY9RMD6</accession>
<feature type="region of interest" description="Disordered" evidence="1">
    <location>
        <begin position="135"/>
        <end position="172"/>
    </location>
</feature>
<dbReference type="RefSeq" id="WP_309483061.1">
    <property type="nucleotide sequence ID" value="NZ_CP133720.1"/>
</dbReference>
<proteinExistence type="predicted"/>
<dbReference type="Proteomes" id="UP001181355">
    <property type="component" value="Chromosome"/>
</dbReference>
<keyword evidence="4" id="KW-1185">Reference proteome</keyword>
<evidence type="ECO:0000256" key="1">
    <source>
        <dbReference type="SAM" id="MobiDB-lite"/>
    </source>
</evidence>
<keyword evidence="2" id="KW-1133">Transmembrane helix</keyword>
<reference evidence="3" key="1">
    <citation type="submission" date="2023-09" db="EMBL/GenBank/DDBJ databases">
        <title>Undibacterium sp. 20NA77.5 isolated from freshwater.</title>
        <authorList>
            <person name="Le V."/>
            <person name="Ko S.-R."/>
            <person name="Ahn C.-Y."/>
            <person name="Oh H.-M."/>
        </authorList>
    </citation>
    <scope>NUCLEOTIDE SEQUENCE</scope>
    <source>
        <strain evidence="3">20NA77.5</strain>
    </source>
</reference>
<evidence type="ECO:0000313" key="4">
    <source>
        <dbReference type="Proteomes" id="UP001181355"/>
    </source>
</evidence>
<evidence type="ECO:0008006" key="5">
    <source>
        <dbReference type="Google" id="ProtNLM"/>
    </source>
</evidence>
<organism evidence="3 4">
    <name type="scientific">Undibacterium cyanobacteriorum</name>
    <dbReference type="NCBI Taxonomy" id="3073561"/>
    <lineage>
        <taxon>Bacteria</taxon>
        <taxon>Pseudomonadati</taxon>
        <taxon>Pseudomonadota</taxon>
        <taxon>Betaproteobacteria</taxon>
        <taxon>Burkholderiales</taxon>
        <taxon>Oxalobacteraceae</taxon>
        <taxon>Undibacterium</taxon>
    </lineage>
</organism>
<feature type="compositionally biased region" description="Polar residues" evidence="1">
    <location>
        <begin position="157"/>
        <end position="172"/>
    </location>
</feature>